<evidence type="ECO:0000313" key="2">
    <source>
        <dbReference type="EMBL" id="ABD26231.1"/>
    </source>
</evidence>
<dbReference type="PANTHER" id="PTHR38482">
    <property type="entry name" value="DMT FAMILY PROTEIN"/>
    <property type="match status" value="1"/>
</dbReference>
<gene>
    <name evidence="2" type="ordered locus">Saro_1791</name>
</gene>
<dbReference type="KEGG" id="nar:Saro_1791"/>
<dbReference type="AlphaFoldDB" id="Q2G7E2"/>
<organism evidence="2 3">
    <name type="scientific">Novosphingobium aromaticivorans (strain ATCC 700278 / DSM 12444 / CCUG 56034 / CIP 105152 / NBRC 16084 / F199)</name>
    <dbReference type="NCBI Taxonomy" id="279238"/>
    <lineage>
        <taxon>Bacteria</taxon>
        <taxon>Pseudomonadati</taxon>
        <taxon>Pseudomonadota</taxon>
        <taxon>Alphaproteobacteria</taxon>
        <taxon>Sphingomonadales</taxon>
        <taxon>Sphingomonadaceae</taxon>
        <taxon>Novosphingobium</taxon>
    </lineage>
</organism>
<evidence type="ECO:0000256" key="1">
    <source>
        <dbReference type="SAM" id="Phobius"/>
    </source>
</evidence>
<dbReference type="STRING" id="279238.Saro_1791"/>
<proteinExistence type="predicted"/>
<dbReference type="PIRSF" id="PIRSF021239">
    <property type="entry name" value="UCP021239"/>
    <property type="match status" value="1"/>
</dbReference>
<keyword evidence="1" id="KW-0472">Membrane</keyword>
<keyword evidence="1" id="KW-1133">Transmembrane helix</keyword>
<evidence type="ECO:0000313" key="3">
    <source>
        <dbReference type="Proteomes" id="UP000009134"/>
    </source>
</evidence>
<keyword evidence="3" id="KW-1185">Reference proteome</keyword>
<sequence>MNPSALYPVLLLAGSNLVMNVAWYGHLKVPNRALWIAVLASWGLAFFEYWMAVPANRIGSRVYSLAELKTLQEVMSLSTFLIVAWVMFGSRPGLSQLAGMALIAAGAFLVYKSPLG</sequence>
<name>Q2G7E2_NOVAD</name>
<feature type="transmembrane region" description="Helical" evidence="1">
    <location>
        <begin position="33"/>
        <end position="51"/>
    </location>
</feature>
<protein>
    <submittedName>
        <fullName evidence="2">Conserved hypothetical transmembrane signal peptide protein</fullName>
    </submittedName>
</protein>
<accession>Q2G7E2</accession>
<dbReference type="InterPro" id="IPR007437">
    <property type="entry name" value="DUF486"/>
</dbReference>
<dbReference type="Proteomes" id="UP000009134">
    <property type="component" value="Chromosome"/>
</dbReference>
<dbReference type="InterPro" id="IPR037185">
    <property type="entry name" value="EmrE-like"/>
</dbReference>
<keyword evidence="1 2" id="KW-0812">Transmembrane</keyword>
<dbReference type="HOGENOM" id="CLU_133782_0_0_5"/>
<dbReference type="RefSeq" id="WP_011445441.1">
    <property type="nucleotide sequence ID" value="NC_007794.1"/>
</dbReference>
<dbReference type="EMBL" id="CP000248">
    <property type="protein sequence ID" value="ABD26231.1"/>
    <property type="molecule type" value="Genomic_DNA"/>
</dbReference>
<dbReference type="eggNOG" id="COG3169">
    <property type="taxonomic scope" value="Bacteria"/>
</dbReference>
<feature type="transmembrane region" description="Helical" evidence="1">
    <location>
        <begin position="7"/>
        <end position="27"/>
    </location>
</feature>
<feature type="transmembrane region" description="Helical" evidence="1">
    <location>
        <begin position="94"/>
        <end position="111"/>
    </location>
</feature>
<reference evidence="3" key="1">
    <citation type="submission" date="2006-01" db="EMBL/GenBank/DDBJ databases">
        <title>Complete sequence of Novosphingobium aromaticivorans DSM 12444.</title>
        <authorList>
            <consortium name="US DOE Joint Genome Institute"/>
            <person name="Copeland A."/>
            <person name="Lucas S."/>
            <person name="Lapidus A."/>
            <person name="Barry K."/>
            <person name="Detter J.C."/>
            <person name="Glavina T."/>
            <person name="Hammon N."/>
            <person name="Israni S."/>
            <person name="Pitluck S."/>
            <person name="Chain P."/>
            <person name="Malfatti S."/>
            <person name="Shin M."/>
            <person name="Vergez L."/>
            <person name="Schmutz J."/>
            <person name="Larimer F."/>
            <person name="Land M."/>
            <person name="Kyrpides N."/>
            <person name="Ivanova N."/>
            <person name="Fredrickson J."/>
            <person name="Balkwill D."/>
            <person name="Romine M.F."/>
            <person name="Richardson P."/>
        </authorList>
    </citation>
    <scope>NUCLEOTIDE SEQUENCE [LARGE SCALE GENOMIC DNA]</scope>
    <source>
        <strain evidence="3">ATCC 700278 / DSM 12444 / CCUG 56034 / CIP 105152 / NBRC 16084 / F199</strain>
    </source>
</reference>
<dbReference type="SUPFAM" id="SSF103481">
    <property type="entry name" value="Multidrug resistance efflux transporter EmrE"/>
    <property type="match status" value="1"/>
</dbReference>
<dbReference type="PANTHER" id="PTHR38482:SF1">
    <property type="entry name" value="DMT FAMILY PROTEIN"/>
    <property type="match status" value="1"/>
</dbReference>
<dbReference type="Pfam" id="PF04342">
    <property type="entry name" value="DMT_6"/>
    <property type="match status" value="1"/>
</dbReference>